<evidence type="ECO:0000259" key="8">
    <source>
        <dbReference type="Pfam" id="PF02687"/>
    </source>
</evidence>
<feature type="domain" description="ABC3 transporter permease C-terminal" evidence="8">
    <location>
        <begin position="290"/>
        <end position="407"/>
    </location>
</feature>
<protein>
    <submittedName>
        <fullName evidence="10">ABC transporter permease</fullName>
    </submittedName>
</protein>
<evidence type="ECO:0000256" key="4">
    <source>
        <dbReference type="ARBA" id="ARBA00022989"/>
    </source>
</evidence>
<comment type="caution">
    <text evidence="10">The sequence shown here is derived from an EMBL/GenBank/DDBJ whole genome shotgun (WGS) entry which is preliminary data.</text>
</comment>
<keyword evidence="5 7" id="KW-0472">Membrane</keyword>
<comment type="subcellular location">
    <subcellularLocation>
        <location evidence="1">Cell membrane</location>
        <topology evidence="1">Multi-pass membrane protein</topology>
    </subcellularLocation>
</comment>
<dbReference type="PANTHER" id="PTHR30572">
    <property type="entry name" value="MEMBRANE COMPONENT OF TRANSPORTER-RELATED"/>
    <property type="match status" value="1"/>
</dbReference>
<evidence type="ECO:0000256" key="6">
    <source>
        <dbReference type="ARBA" id="ARBA00038076"/>
    </source>
</evidence>
<keyword evidence="2" id="KW-1003">Cell membrane</keyword>
<evidence type="ECO:0000256" key="1">
    <source>
        <dbReference type="ARBA" id="ARBA00004651"/>
    </source>
</evidence>
<dbReference type="InterPro" id="IPR003838">
    <property type="entry name" value="ABC3_permease_C"/>
</dbReference>
<evidence type="ECO:0000259" key="9">
    <source>
        <dbReference type="Pfam" id="PF12704"/>
    </source>
</evidence>
<keyword evidence="3 7" id="KW-0812">Transmembrane</keyword>
<evidence type="ECO:0000313" key="11">
    <source>
        <dbReference type="Proteomes" id="UP000306552"/>
    </source>
</evidence>
<feature type="transmembrane region" description="Helical" evidence="7">
    <location>
        <begin position="331"/>
        <end position="357"/>
    </location>
</feature>
<organism evidence="10 11">
    <name type="scientific">Mesohalobacter halotolerans</name>
    <dbReference type="NCBI Taxonomy" id="1883405"/>
    <lineage>
        <taxon>Bacteria</taxon>
        <taxon>Pseudomonadati</taxon>
        <taxon>Bacteroidota</taxon>
        <taxon>Flavobacteriia</taxon>
        <taxon>Flavobacteriales</taxon>
        <taxon>Flavobacteriaceae</taxon>
        <taxon>Mesohalobacter</taxon>
    </lineage>
</organism>
<evidence type="ECO:0000256" key="7">
    <source>
        <dbReference type="SAM" id="Phobius"/>
    </source>
</evidence>
<feature type="transmembrane region" description="Helical" evidence="7">
    <location>
        <begin position="286"/>
        <end position="311"/>
    </location>
</feature>
<dbReference type="RefSeq" id="WP_138931047.1">
    <property type="nucleotide sequence ID" value="NZ_SWMU01000001.1"/>
</dbReference>
<dbReference type="InterPro" id="IPR050250">
    <property type="entry name" value="Macrolide_Exporter_MacB"/>
</dbReference>
<dbReference type="EMBL" id="SWMU01000001">
    <property type="protein sequence ID" value="TKS57344.1"/>
    <property type="molecule type" value="Genomic_DNA"/>
</dbReference>
<evidence type="ECO:0000313" key="10">
    <source>
        <dbReference type="EMBL" id="TKS57344.1"/>
    </source>
</evidence>
<proteinExistence type="inferred from homology"/>
<sequence>MFSLERWLEVFEAISKNKLRTFLTGFSVATGILILVLLLGVGEGMKNGVEEQFQQDATNRISVYTGVTGVEYKGLNPGRRIQFKNQDYDLLVKNFGDEIEYKSSVYRIWTGLASYKDKSGSYRLEGVLPDYQFLENAGMIQGRFINEEDQEAFTKNVVIGKKVRDELFEDENPLGKLIEVRDINFKVVGVFQDPGGDREESKVLMSLATMQRVFGAGQDIRNLSFTLPKEESFDIALKKSNALISKLEAMLKAKHTVSPIDNSAINISNSIENSKRFYDLTANIKLFFWLIGLASLLAGIIGVSNIMLIIVKERTKEIGIRKALGAKPMSIVGMVLHESIFVTAVSGFMGLIIGLVLLEFVGPMINTEFISNPEVSFNIAISTVIVLVIAGAIAGFFPAWRGAKIKPINALREE</sequence>
<feature type="domain" description="MacB-like periplasmic core" evidence="9">
    <location>
        <begin position="21"/>
        <end position="234"/>
    </location>
</feature>
<dbReference type="AlphaFoldDB" id="A0A4U5TUX7"/>
<dbReference type="PANTHER" id="PTHR30572:SF4">
    <property type="entry name" value="ABC TRANSPORTER PERMEASE YTRF"/>
    <property type="match status" value="1"/>
</dbReference>
<keyword evidence="11" id="KW-1185">Reference proteome</keyword>
<feature type="transmembrane region" description="Helical" evidence="7">
    <location>
        <begin position="377"/>
        <end position="397"/>
    </location>
</feature>
<dbReference type="Pfam" id="PF12704">
    <property type="entry name" value="MacB_PCD"/>
    <property type="match status" value="1"/>
</dbReference>
<dbReference type="GO" id="GO:0022857">
    <property type="term" value="F:transmembrane transporter activity"/>
    <property type="evidence" value="ECO:0007669"/>
    <property type="project" value="TreeGrafter"/>
</dbReference>
<evidence type="ECO:0000256" key="5">
    <source>
        <dbReference type="ARBA" id="ARBA00023136"/>
    </source>
</evidence>
<dbReference type="Pfam" id="PF02687">
    <property type="entry name" value="FtsX"/>
    <property type="match status" value="1"/>
</dbReference>
<gene>
    <name evidence="10" type="ORF">FCN74_02680</name>
</gene>
<dbReference type="OrthoDB" id="9770036at2"/>
<dbReference type="Proteomes" id="UP000306552">
    <property type="component" value="Unassembled WGS sequence"/>
</dbReference>
<keyword evidence="4 7" id="KW-1133">Transmembrane helix</keyword>
<dbReference type="InterPro" id="IPR025857">
    <property type="entry name" value="MacB_PCD"/>
</dbReference>
<comment type="similarity">
    <text evidence="6">Belongs to the ABC-4 integral membrane protein family.</text>
</comment>
<evidence type="ECO:0000256" key="2">
    <source>
        <dbReference type="ARBA" id="ARBA00022475"/>
    </source>
</evidence>
<evidence type="ECO:0000256" key="3">
    <source>
        <dbReference type="ARBA" id="ARBA00022692"/>
    </source>
</evidence>
<accession>A0A4U5TUX7</accession>
<feature type="transmembrane region" description="Helical" evidence="7">
    <location>
        <begin position="21"/>
        <end position="42"/>
    </location>
</feature>
<name>A0A4U5TUX7_9FLAO</name>
<reference evidence="10 11" key="1">
    <citation type="submission" date="2019-04" db="EMBL/GenBank/DDBJ databases">
        <title>Psychroflexus halotolerans sp. nov., isolated from a marine solar saltern.</title>
        <authorList>
            <person name="Feng X."/>
        </authorList>
    </citation>
    <scope>NUCLEOTIDE SEQUENCE [LARGE SCALE GENOMIC DNA]</scope>
    <source>
        <strain evidence="10 11">WDS2C27</strain>
    </source>
</reference>
<dbReference type="GO" id="GO:0005886">
    <property type="term" value="C:plasma membrane"/>
    <property type="evidence" value="ECO:0007669"/>
    <property type="project" value="UniProtKB-SubCell"/>
</dbReference>